<evidence type="ECO:0000313" key="2">
    <source>
        <dbReference type="Proteomes" id="UP001595593"/>
    </source>
</evidence>
<comment type="caution">
    <text evidence="1">The sequence shown here is derived from an EMBL/GenBank/DDBJ whole genome shotgun (WGS) entry which is preliminary data.</text>
</comment>
<dbReference type="EMBL" id="JBHRTN010000001">
    <property type="protein sequence ID" value="MFC3123446.1"/>
    <property type="molecule type" value="Genomic_DNA"/>
</dbReference>
<keyword evidence="2" id="KW-1185">Reference proteome</keyword>
<protein>
    <submittedName>
        <fullName evidence="1">Uncharacterized protein</fullName>
    </submittedName>
</protein>
<dbReference type="Proteomes" id="UP001595593">
    <property type="component" value="Unassembled WGS sequence"/>
</dbReference>
<evidence type="ECO:0000313" key="1">
    <source>
        <dbReference type="EMBL" id="MFC3123446.1"/>
    </source>
</evidence>
<proteinExistence type="predicted"/>
<dbReference type="RefSeq" id="WP_379592329.1">
    <property type="nucleotide sequence ID" value="NZ_JBHRTN010000001.1"/>
</dbReference>
<gene>
    <name evidence="1" type="ORF">ACFOD4_00100</name>
</gene>
<organism evidence="1 2">
    <name type="scientific">Teichococcus globiformis</name>
    <dbReference type="NCBI Taxonomy" id="2307229"/>
    <lineage>
        <taxon>Bacteria</taxon>
        <taxon>Pseudomonadati</taxon>
        <taxon>Pseudomonadota</taxon>
        <taxon>Alphaproteobacteria</taxon>
        <taxon>Acetobacterales</taxon>
        <taxon>Roseomonadaceae</taxon>
        <taxon>Roseomonas</taxon>
    </lineage>
</organism>
<sequence>MSGYQAFIEYQVSLIGTGEPISQADRDNLPGLADGGVPGEAAGCDDGGVGFENPIGRPVVAHELPDVLDRVQFGLTGQ</sequence>
<accession>A0ABV7FYH9</accession>
<reference evidence="2" key="1">
    <citation type="journal article" date="2019" name="Int. J. Syst. Evol. Microbiol.">
        <title>The Global Catalogue of Microorganisms (GCM) 10K type strain sequencing project: providing services to taxonomists for standard genome sequencing and annotation.</title>
        <authorList>
            <consortium name="The Broad Institute Genomics Platform"/>
            <consortium name="The Broad Institute Genome Sequencing Center for Infectious Disease"/>
            <person name="Wu L."/>
            <person name="Ma J."/>
        </authorList>
    </citation>
    <scope>NUCLEOTIDE SEQUENCE [LARGE SCALE GENOMIC DNA]</scope>
    <source>
        <strain evidence="2">KCTC 52094</strain>
    </source>
</reference>
<name>A0ABV7FYH9_9PROT</name>